<dbReference type="EMBL" id="MTSE01000003">
    <property type="protein sequence ID" value="OUJ74879.1"/>
    <property type="molecule type" value="Genomic_DNA"/>
</dbReference>
<proteinExistence type="predicted"/>
<keyword evidence="1" id="KW-0808">Transferase</keyword>
<dbReference type="PANTHER" id="PTHR34069">
    <property type="entry name" value="3-OXOACYL-[ACYL-CARRIER-PROTEIN] SYNTHASE 3"/>
    <property type="match status" value="1"/>
</dbReference>
<organism evidence="5 6">
    <name type="scientific">Hymenobacter crusticola</name>
    <dbReference type="NCBI Taxonomy" id="1770526"/>
    <lineage>
        <taxon>Bacteria</taxon>
        <taxon>Pseudomonadati</taxon>
        <taxon>Bacteroidota</taxon>
        <taxon>Cytophagia</taxon>
        <taxon>Cytophagales</taxon>
        <taxon>Hymenobacteraceae</taxon>
        <taxon>Hymenobacter</taxon>
    </lineage>
</organism>
<evidence type="ECO:0000313" key="5">
    <source>
        <dbReference type="EMBL" id="OUJ74879.1"/>
    </source>
</evidence>
<dbReference type="GO" id="GO:0006633">
    <property type="term" value="P:fatty acid biosynthetic process"/>
    <property type="evidence" value="ECO:0007669"/>
    <property type="project" value="InterPro"/>
</dbReference>
<sequence>MIRSVLVASGSCIPDLIVSNEDFSATRFFSATGTLIEQAPAITLERFQAITGIRERRYARPEQNASDLGWLAADETLLSSGIDRESLDYIIVAHNFGDVAEGSNRVDLVPSLASRIKARLGIQNPNCVAYDLAFGCPGWLEALIQANYYIRSGDARRCLVIGTETLSRVVDPHDRDTMLFSDGSGAVILEASTADNVGILAHHTQTYAYEYAGLLSMGKSYAPTQSESPDRFMKMQGRKLYEFALQHVPMVVKTALDKAQVPLTQVKKVLLHQANEKMDVAILQRLFQLYGEASPNLDLMPMTIGWLGNSSVATLPTLIDLLQKEQLADHRLEAGDLVVLASVGAGMNINAVVYQY</sequence>
<evidence type="ECO:0000256" key="1">
    <source>
        <dbReference type="ARBA" id="ARBA00022679"/>
    </source>
</evidence>
<dbReference type="OrthoDB" id="5171393at2"/>
<protein>
    <submittedName>
        <fullName evidence="5">3-oxoacyl-ACP synthase</fullName>
    </submittedName>
</protein>
<dbReference type="RefSeq" id="WP_086593801.1">
    <property type="nucleotide sequence ID" value="NZ_MTSE01000003.1"/>
</dbReference>
<dbReference type="SUPFAM" id="SSF53901">
    <property type="entry name" value="Thiolase-like"/>
    <property type="match status" value="1"/>
</dbReference>
<name>A0A243WIP9_9BACT</name>
<dbReference type="InterPro" id="IPR013751">
    <property type="entry name" value="ACP_syn_III_N"/>
</dbReference>
<keyword evidence="6" id="KW-1185">Reference proteome</keyword>
<dbReference type="AlphaFoldDB" id="A0A243WIP9"/>
<dbReference type="Pfam" id="PF08541">
    <property type="entry name" value="ACP_syn_III_C"/>
    <property type="match status" value="1"/>
</dbReference>
<feature type="domain" description="Beta-ketoacyl-[acyl-carrier-protein] synthase III N-terminal" evidence="4">
    <location>
        <begin position="130"/>
        <end position="206"/>
    </location>
</feature>
<dbReference type="InterPro" id="IPR013747">
    <property type="entry name" value="ACP_syn_III_C"/>
</dbReference>
<feature type="domain" description="Beta-ketoacyl-[acyl-carrier-protein] synthase III C-terminal" evidence="3">
    <location>
        <begin position="256"/>
        <end position="356"/>
    </location>
</feature>
<evidence type="ECO:0000256" key="2">
    <source>
        <dbReference type="ARBA" id="ARBA00023315"/>
    </source>
</evidence>
<dbReference type="Proteomes" id="UP000194873">
    <property type="component" value="Unassembled WGS sequence"/>
</dbReference>
<reference evidence="5 6" key="1">
    <citation type="submission" date="2017-01" db="EMBL/GenBank/DDBJ databases">
        <title>A new Hymenobacter.</title>
        <authorList>
            <person name="Liang Y."/>
            <person name="Feng F."/>
        </authorList>
    </citation>
    <scope>NUCLEOTIDE SEQUENCE [LARGE SCALE GENOMIC DNA]</scope>
    <source>
        <strain evidence="5">MIMBbqt21</strain>
    </source>
</reference>
<dbReference type="CDD" id="cd00830">
    <property type="entry name" value="KAS_III"/>
    <property type="match status" value="1"/>
</dbReference>
<dbReference type="InterPro" id="IPR016039">
    <property type="entry name" value="Thiolase-like"/>
</dbReference>
<keyword evidence="2" id="KW-0012">Acyltransferase</keyword>
<dbReference type="Gene3D" id="3.40.47.10">
    <property type="match status" value="2"/>
</dbReference>
<evidence type="ECO:0000313" key="6">
    <source>
        <dbReference type="Proteomes" id="UP000194873"/>
    </source>
</evidence>
<accession>A0A243WIP9</accession>
<evidence type="ECO:0000259" key="3">
    <source>
        <dbReference type="Pfam" id="PF08541"/>
    </source>
</evidence>
<dbReference type="GO" id="GO:0004315">
    <property type="term" value="F:3-oxoacyl-[acyl-carrier-protein] synthase activity"/>
    <property type="evidence" value="ECO:0007669"/>
    <property type="project" value="InterPro"/>
</dbReference>
<evidence type="ECO:0000259" key="4">
    <source>
        <dbReference type="Pfam" id="PF08545"/>
    </source>
</evidence>
<gene>
    <name evidence="5" type="ORF">BXP70_09010</name>
</gene>
<dbReference type="PANTHER" id="PTHR34069:SF2">
    <property type="entry name" value="BETA-KETOACYL-[ACYL-CARRIER-PROTEIN] SYNTHASE III"/>
    <property type="match status" value="1"/>
</dbReference>
<dbReference type="Pfam" id="PF08545">
    <property type="entry name" value="ACP_syn_III"/>
    <property type="match status" value="1"/>
</dbReference>
<comment type="caution">
    <text evidence="5">The sequence shown here is derived from an EMBL/GenBank/DDBJ whole genome shotgun (WGS) entry which is preliminary data.</text>
</comment>
<dbReference type="GO" id="GO:0044550">
    <property type="term" value="P:secondary metabolite biosynthetic process"/>
    <property type="evidence" value="ECO:0007669"/>
    <property type="project" value="TreeGrafter"/>
</dbReference>